<evidence type="ECO:0000256" key="2">
    <source>
        <dbReference type="PIRSR" id="PIRSR601310-3"/>
    </source>
</evidence>
<evidence type="ECO:0000256" key="1">
    <source>
        <dbReference type="PIRSR" id="PIRSR601310-1"/>
    </source>
</evidence>
<protein>
    <submittedName>
        <fullName evidence="5">HIT domain-containing protein</fullName>
    </submittedName>
</protein>
<dbReference type="OrthoDB" id="9784774at2"/>
<dbReference type="SUPFAM" id="SSF54197">
    <property type="entry name" value="HIT-like"/>
    <property type="match status" value="1"/>
</dbReference>
<reference evidence="5 6" key="1">
    <citation type="submission" date="2019-03" db="EMBL/GenBank/DDBJ databases">
        <title>The complete genome sequence of Swingsia_sp. F3b2 LMG30590(T).</title>
        <authorList>
            <person name="Chua K.-O."/>
            <person name="Chan K.-G."/>
            <person name="See-Too W.-S."/>
        </authorList>
    </citation>
    <scope>NUCLEOTIDE SEQUENCE [LARGE SCALE GENOMIC DNA]</scope>
    <source>
        <strain evidence="5 6">F3b2</strain>
    </source>
</reference>
<dbReference type="RefSeq" id="WP_141442871.1">
    <property type="nucleotide sequence ID" value="NZ_CP038231.1"/>
</dbReference>
<evidence type="ECO:0000259" key="4">
    <source>
        <dbReference type="PROSITE" id="PS51084"/>
    </source>
</evidence>
<dbReference type="InterPro" id="IPR001310">
    <property type="entry name" value="Histidine_triad_HIT"/>
</dbReference>
<feature type="active site" description="Tele-AMP-histidine intermediate" evidence="1">
    <location>
        <position position="116"/>
    </location>
</feature>
<dbReference type="PRINTS" id="PR00332">
    <property type="entry name" value="HISTRIAD"/>
</dbReference>
<dbReference type="PANTHER" id="PTHR23089">
    <property type="entry name" value="HISTIDINE TRIAD HIT PROTEIN"/>
    <property type="match status" value="1"/>
</dbReference>
<dbReference type="GO" id="GO:0003824">
    <property type="term" value="F:catalytic activity"/>
    <property type="evidence" value="ECO:0007669"/>
    <property type="project" value="InterPro"/>
</dbReference>
<dbReference type="InterPro" id="IPR036265">
    <property type="entry name" value="HIT-like_sf"/>
</dbReference>
<dbReference type="InterPro" id="IPR019808">
    <property type="entry name" value="Histidine_triad_CS"/>
</dbReference>
<evidence type="ECO:0000256" key="3">
    <source>
        <dbReference type="PROSITE-ProRule" id="PRU00464"/>
    </source>
</evidence>
<keyword evidence="6" id="KW-1185">Reference proteome</keyword>
<dbReference type="Proteomes" id="UP000318709">
    <property type="component" value="Chromosome"/>
</dbReference>
<feature type="short sequence motif" description="Histidine triad motif" evidence="2 3">
    <location>
        <begin position="114"/>
        <end position="118"/>
    </location>
</feature>
<dbReference type="EMBL" id="CP038231">
    <property type="protein sequence ID" value="QDH13209.1"/>
    <property type="molecule type" value="Genomic_DNA"/>
</dbReference>
<dbReference type="Pfam" id="PF01230">
    <property type="entry name" value="HIT"/>
    <property type="match status" value="1"/>
</dbReference>
<organism evidence="5 6">
    <name type="scientific">Formicincola oecophyllae</name>
    <dbReference type="NCBI Taxonomy" id="2558361"/>
    <lineage>
        <taxon>Bacteria</taxon>
        <taxon>Pseudomonadati</taxon>
        <taxon>Pseudomonadota</taxon>
        <taxon>Alphaproteobacteria</taxon>
        <taxon>Acetobacterales</taxon>
        <taxon>Acetobacteraceae</taxon>
        <taxon>Formicincola</taxon>
    </lineage>
</organism>
<dbReference type="Gene3D" id="3.30.428.10">
    <property type="entry name" value="HIT-like"/>
    <property type="match status" value="1"/>
</dbReference>
<dbReference type="PROSITE" id="PS51084">
    <property type="entry name" value="HIT_2"/>
    <property type="match status" value="1"/>
</dbReference>
<dbReference type="PROSITE" id="PS00892">
    <property type="entry name" value="HIT_1"/>
    <property type="match status" value="1"/>
</dbReference>
<evidence type="ECO:0000313" key="6">
    <source>
        <dbReference type="Proteomes" id="UP000318709"/>
    </source>
</evidence>
<gene>
    <name evidence="5" type="ORF">E3E12_02220</name>
</gene>
<dbReference type="AlphaFoldDB" id="A0A4Y6U751"/>
<evidence type="ECO:0000313" key="5">
    <source>
        <dbReference type="EMBL" id="QDH13209.1"/>
    </source>
</evidence>
<name>A0A4Y6U751_9PROT</name>
<accession>A0A4Y6U751</accession>
<sequence length="135" mass="15150">MPTSQPLPKVVVPPYDKNNVFARILRGEMPFEWVYGNQYVMAFRDIAPVAKVHVLVVPRGAYVNYHDFIENAPANEQLGFWKAVDHVARELGLAENGWRMVANTGKDAGQVVPHFHIHILGGEPLGPMDNPPRQN</sequence>
<dbReference type="KEGG" id="swf:E3E12_02220"/>
<dbReference type="InterPro" id="IPR011146">
    <property type="entry name" value="HIT-like"/>
</dbReference>
<feature type="domain" description="HIT" evidence="4">
    <location>
        <begin position="20"/>
        <end position="130"/>
    </location>
</feature>
<proteinExistence type="predicted"/>